<comment type="caution">
    <text evidence="2">The sequence shown here is derived from an EMBL/GenBank/DDBJ whole genome shotgun (WGS) entry which is preliminary data.</text>
</comment>
<dbReference type="Proteomes" id="UP001605036">
    <property type="component" value="Unassembled WGS sequence"/>
</dbReference>
<protein>
    <submittedName>
        <fullName evidence="2">Uncharacterized protein</fullName>
    </submittedName>
</protein>
<gene>
    <name evidence="2" type="ORF">R1flu_005144</name>
</gene>
<dbReference type="AlphaFoldDB" id="A0ABD1YSB2"/>
<keyword evidence="3" id="KW-1185">Reference proteome</keyword>
<feature type="region of interest" description="Disordered" evidence="1">
    <location>
        <begin position="37"/>
        <end position="65"/>
    </location>
</feature>
<evidence type="ECO:0000313" key="3">
    <source>
        <dbReference type="Proteomes" id="UP001605036"/>
    </source>
</evidence>
<proteinExistence type="predicted"/>
<evidence type="ECO:0000313" key="2">
    <source>
        <dbReference type="EMBL" id="KAL2633665.1"/>
    </source>
</evidence>
<sequence>MEKVMNLIKPKPTVQEQLRDWQRKLQQEARNIDRQIHEDFFDRRRRGGRDGSPACTSSQPLESGGVNSRVICWRVCGEDRISPIIVFISLQRLLKCLTKDLFLKLYDLSQARL</sequence>
<organism evidence="2 3">
    <name type="scientific">Riccia fluitans</name>
    <dbReference type="NCBI Taxonomy" id="41844"/>
    <lineage>
        <taxon>Eukaryota</taxon>
        <taxon>Viridiplantae</taxon>
        <taxon>Streptophyta</taxon>
        <taxon>Embryophyta</taxon>
        <taxon>Marchantiophyta</taxon>
        <taxon>Marchantiopsida</taxon>
        <taxon>Marchantiidae</taxon>
        <taxon>Marchantiales</taxon>
        <taxon>Ricciaceae</taxon>
        <taxon>Riccia</taxon>
    </lineage>
</organism>
<dbReference type="EMBL" id="JBHFFA010000003">
    <property type="protein sequence ID" value="KAL2633665.1"/>
    <property type="molecule type" value="Genomic_DNA"/>
</dbReference>
<evidence type="ECO:0000256" key="1">
    <source>
        <dbReference type="SAM" id="MobiDB-lite"/>
    </source>
</evidence>
<accession>A0ABD1YSB2</accession>
<reference evidence="2 3" key="1">
    <citation type="submission" date="2024-09" db="EMBL/GenBank/DDBJ databases">
        <title>Chromosome-scale assembly of Riccia fluitans.</title>
        <authorList>
            <person name="Paukszto L."/>
            <person name="Sawicki J."/>
            <person name="Karawczyk K."/>
            <person name="Piernik-Szablinska J."/>
            <person name="Szczecinska M."/>
            <person name="Mazdziarz M."/>
        </authorList>
    </citation>
    <scope>NUCLEOTIDE SEQUENCE [LARGE SCALE GENOMIC DNA]</scope>
    <source>
        <strain evidence="2">Rf_01</strain>
        <tissue evidence="2">Aerial parts of the thallus</tissue>
    </source>
</reference>
<name>A0ABD1YSB2_9MARC</name>